<dbReference type="SUPFAM" id="SSF52540">
    <property type="entry name" value="P-loop containing nucleoside triphosphate hydrolases"/>
    <property type="match status" value="1"/>
</dbReference>
<gene>
    <name evidence="3" type="ORF">GCM10010909_19990</name>
</gene>
<protein>
    <submittedName>
        <fullName evidence="3">Pilus assembly protein CpaE</fullName>
    </submittedName>
</protein>
<reference evidence="4" key="1">
    <citation type="journal article" date="2019" name="Int. J. Syst. Evol. Microbiol.">
        <title>The Global Catalogue of Microorganisms (GCM) 10K type strain sequencing project: providing services to taxonomists for standard genome sequencing and annotation.</title>
        <authorList>
            <consortium name="The Broad Institute Genomics Platform"/>
            <consortium name="The Broad Institute Genome Sequencing Center for Infectious Disease"/>
            <person name="Wu L."/>
            <person name="Ma J."/>
        </authorList>
    </citation>
    <scope>NUCLEOTIDE SEQUENCE [LARGE SCALE GENOMIC DNA]</scope>
    <source>
        <strain evidence="4">NBRC 112502</strain>
    </source>
</reference>
<name>A0ABQ6A7P7_9PROT</name>
<sequence length="415" mass="44752">MSGINASSSFPKLTPSRVAPSYNAAFAQPLPPDQSLPKREKFIGFARDEASARMLHTVLAPQLRDSNQIHVVDFRASLAILSAMTTPEIVLIDLSGEDQPINAVMELAEVVEPGTVVMAIGETINVNFYRTVTKGMGIKEYLPKPLNHATLEQNFLPIISNMAKDNTVRRSGRFVVFAGTRGGVGTSTVATNLAWLIGNELHRHTALVDAELHTGTIALNLNLNVNNGLGTALAVPERVDQLLLERSMQPAGDRLHVLAGQEGLDKDFTYKPGSGGTLISALHARYNFVVMDAGNRLSPFSRDLLNLAQQRIIVMDPSMVSVRNLERLHTLPGERSQSSRPLVVLNRAQTPGGLSQSYMEQSLGLRFDAVIPDLPRSVPKASQFGTPAASVRGPFRDAIATLAKALGATSSAEIP</sequence>
<dbReference type="InterPro" id="IPR017746">
    <property type="entry name" value="Cellulose_synthase_operon_BcsQ"/>
</dbReference>
<dbReference type="Proteomes" id="UP001156641">
    <property type="component" value="Unassembled WGS sequence"/>
</dbReference>
<dbReference type="Pfam" id="PF06564">
    <property type="entry name" value="CBP_BcsQ"/>
    <property type="match status" value="1"/>
</dbReference>
<evidence type="ECO:0000313" key="4">
    <source>
        <dbReference type="Proteomes" id="UP001156641"/>
    </source>
</evidence>
<dbReference type="RefSeq" id="WP_284258049.1">
    <property type="nucleotide sequence ID" value="NZ_BSOS01000065.1"/>
</dbReference>
<accession>A0ABQ6A7P7</accession>
<evidence type="ECO:0000256" key="2">
    <source>
        <dbReference type="ARBA" id="ARBA00022840"/>
    </source>
</evidence>
<keyword evidence="1" id="KW-0547">Nucleotide-binding</keyword>
<dbReference type="InterPro" id="IPR050625">
    <property type="entry name" value="ParA/MinD_ATPase"/>
</dbReference>
<dbReference type="Gene3D" id="3.40.50.300">
    <property type="entry name" value="P-loop containing nucleotide triphosphate hydrolases"/>
    <property type="match status" value="1"/>
</dbReference>
<keyword evidence="4" id="KW-1185">Reference proteome</keyword>
<dbReference type="PANTHER" id="PTHR43384:SF6">
    <property type="entry name" value="SEPTUM SITE-DETERMINING PROTEIN MIND HOMOLOG, CHLOROPLASTIC"/>
    <property type="match status" value="1"/>
</dbReference>
<dbReference type="InterPro" id="IPR027417">
    <property type="entry name" value="P-loop_NTPase"/>
</dbReference>
<dbReference type="PANTHER" id="PTHR43384">
    <property type="entry name" value="SEPTUM SITE-DETERMINING PROTEIN MIND HOMOLOG, CHLOROPLASTIC-RELATED"/>
    <property type="match status" value="1"/>
</dbReference>
<proteinExistence type="predicted"/>
<comment type="caution">
    <text evidence="3">The sequence shown here is derived from an EMBL/GenBank/DDBJ whole genome shotgun (WGS) entry which is preliminary data.</text>
</comment>
<dbReference type="Gene3D" id="3.40.50.2300">
    <property type="match status" value="1"/>
</dbReference>
<evidence type="ECO:0000313" key="3">
    <source>
        <dbReference type="EMBL" id="GLR67318.1"/>
    </source>
</evidence>
<evidence type="ECO:0000256" key="1">
    <source>
        <dbReference type="ARBA" id="ARBA00022741"/>
    </source>
</evidence>
<keyword evidence="2" id="KW-0067">ATP-binding</keyword>
<dbReference type="EMBL" id="BSOS01000065">
    <property type="protein sequence ID" value="GLR67318.1"/>
    <property type="molecule type" value="Genomic_DNA"/>
</dbReference>
<organism evidence="3 4">
    <name type="scientific">Acidocella aquatica</name>
    <dbReference type="NCBI Taxonomy" id="1922313"/>
    <lineage>
        <taxon>Bacteria</taxon>
        <taxon>Pseudomonadati</taxon>
        <taxon>Pseudomonadota</taxon>
        <taxon>Alphaproteobacteria</taxon>
        <taxon>Acetobacterales</taxon>
        <taxon>Acidocellaceae</taxon>
        <taxon>Acidocella</taxon>
    </lineage>
</organism>